<evidence type="ECO:0000256" key="3">
    <source>
        <dbReference type="ARBA" id="ARBA00022801"/>
    </source>
</evidence>
<evidence type="ECO:0000256" key="6">
    <source>
        <dbReference type="SAM" id="SignalP"/>
    </source>
</evidence>
<dbReference type="SUPFAM" id="SSF53649">
    <property type="entry name" value="Alkaline phosphatase-like"/>
    <property type="match status" value="1"/>
</dbReference>
<evidence type="ECO:0000259" key="7">
    <source>
        <dbReference type="Pfam" id="PF00884"/>
    </source>
</evidence>
<evidence type="ECO:0000256" key="1">
    <source>
        <dbReference type="ARBA" id="ARBA00008779"/>
    </source>
</evidence>
<organism evidence="8 9">
    <name type="scientific">Moorena producens (strain JHB)</name>
    <dbReference type="NCBI Taxonomy" id="1454205"/>
    <lineage>
        <taxon>Bacteria</taxon>
        <taxon>Bacillati</taxon>
        <taxon>Cyanobacteriota</taxon>
        <taxon>Cyanophyceae</taxon>
        <taxon>Coleofasciculales</taxon>
        <taxon>Coleofasciculaceae</taxon>
        <taxon>Moorena</taxon>
    </lineage>
</organism>
<dbReference type="PROSITE" id="PS00149">
    <property type="entry name" value="SULFATASE_2"/>
    <property type="match status" value="1"/>
</dbReference>
<dbReference type="PANTHER" id="PTHR10342">
    <property type="entry name" value="ARYLSULFATASE"/>
    <property type="match status" value="1"/>
</dbReference>
<dbReference type="CDD" id="cd16029">
    <property type="entry name" value="4-S"/>
    <property type="match status" value="1"/>
</dbReference>
<dbReference type="InterPro" id="IPR047115">
    <property type="entry name" value="ARSB"/>
</dbReference>
<comment type="similarity">
    <text evidence="1">Belongs to the sulfatase family.</text>
</comment>
<dbReference type="Gene3D" id="3.40.720.10">
    <property type="entry name" value="Alkaline Phosphatase, subunit A"/>
    <property type="match status" value="1"/>
</dbReference>
<protein>
    <submittedName>
        <fullName evidence="8">Arylsulfatase</fullName>
    </submittedName>
</protein>
<dbReference type="InterPro" id="IPR017850">
    <property type="entry name" value="Alkaline_phosphatase_core_sf"/>
</dbReference>
<keyword evidence="6" id="KW-0732">Signal</keyword>
<proteinExistence type="inferred from homology"/>
<evidence type="ECO:0000256" key="2">
    <source>
        <dbReference type="ARBA" id="ARBA00022723"/>
    </source>
</evidence>
<dbReference type="GO" id="GO:0046872">
    <property type="term" value="F:metal ion binding"/>
    <property type="evidence" value="ECO:0007669"/>
    <property type="project" value="UniProtKB-KW"/>
</dbReference>
<dbReference type="PANTHER" id="PTHR10342:SF274">
    <property type="entry name" value="ARYLSULFATASE B"/>
    <property type="match status" value="1"/>
</dbReference>
<evidence type="ECO:0000256" key="5">
    <source>
        <dbReference type="ARBA" id="ARBA00023180"/>
    </source>
</evidence>
<dbReference type="InterPro" id="IPR000917">
    <property type="entry name" value="Sulfatase_N"/>
</dbReference>
<dbReference type="PROSITE" id="PS00523">
    <property type="entry name" value="SULFATASE_1"/>
    <property type="match status" value="1"/>
</dbReference>
<gene>
    <name evidence="8" type="ORF">BJP36_20960</name>
</gene>
<evidence type="ECO:0000256" key="4">
    <source>
        <dbReference type="ARBA" id="ARBA00022837"/>
    </source>
</evidence>
<dbReference type="Pfam" id="PF00884">
    <property type="entry name" value="Sulfatase"/>
    <property type="match status" value="1"/>
</dbReference>
<keyword evidence="5" id="KW-0325">Glycoprotein</keyword>
<sequence>MKRVIKTGVAIATSLLLFLSGILSGFPTALAAPPELKPKPNIIVILADDLGNADLGYRGSEIRTPNIDKLANTGVRLESYYGLPVCTPARAALLTGRYPMRHGLQTNVIFPAHQYGLPTDEVTLADALKKAGYETAMVGKWHLGHAYKDYWPQNRGFDYFYGNVLGEVDYFTKEAKGEEKIIDWQRNGKRLEIVPPEDGYYTELIGDEAVKLIHQHDQSNPFFLYFASLAPHTPLQAPRKDRKAYKDLFPGRENKEKRTYAAMITSLDDQVGRMLEALEEEGMRENTLIFFSTDNGGSGERPKFLYGPDAAIPDAPPASNAPFRGGKTSLSEGAVRLPAIVNWPAQLQPAVVDEPLHHVDIMPTLLALAGGKGGRRHPFDGKDAWATIAEGAPSPHQEILINVETYRGAIIRNDNGHRWKLIKYAILPGKTELFDLSQDKEEQNNVASLYPDIAEYLEARLVAYAKEQKFSEWLKAQAEFMDEQGIPFFDPDFDVEDGGPLDQIPVLPDNF</sequence>
<dbReference type="InterPro" id="IPR024607">
    <property type="entry name" value="Sulfatase_CS"/>
</dbReference>
<evidence type="ECO:0000313" key="9">
    <source>
        <dbReference type="Proteomes" id="UP000176944"/>
    </source>
</evidence>
<feature type="signal peptide" evidence="6">
    <location>
        <begin position="1"/>
        <end position="31"/>
    </location>
</feature>
<dbReference type="EMBL" id="CP017708">
    <property type="protein sequence ID" value="AOY84803.2"/>
    <property type="molecule type" value="Genomic_DNA"/>
</dbReference>
<dbReference type="Proteomes" id="UP000176944">
    <property type="component" value="Chromosome"/>
</dbReference>
<keyword evidence="2" id="KW-0479">Metal-binding</keyword>
<keyword evidence="4" id="KW-0106">Calcium</keyword>
<accession>A0A1D9GB12</accession>
<feature type="domain" description="Sulfatase N-terminal" evidence="7">
    <location>
        <begin position="40"/>
        <end position="370"/>
    </location>
</feature>
<dbReference type="GO" id="GO:0008484">
    <property type="term" value="F:sulfuric ester hydrolase activity"/>
    <property type="evidence" value="ECO:0007669"/>
    <property type="project" value="InterPro"/>
</dbReference>
<name>A0A1D9GB12_MOOP1</name>
<keyword evidence="3" id="KW-0378">Hydrolase</keyword>
<dbReference type="Gene3D" id="3.30.1120.10">
    <property type="match status" value="1"/>
</dbReference>
<evidence type="ECO:0000313" key="8">
    <source>
        <dbReference type="EMBL" id="AOY84803.2"/>
    </source>
</evidence>
<reference evidence="9" key="1">
    <citation type="submission" date="2016-10" db="EMBL/GenBank/DDBJ databases">
        <title>Comparative genomics uncovers the prolific and rare metabolic potential of the cyanobacterial genus Moorea.</title>
        <authorList>
            <person name="Leao T."/>
            <person name="Castelao G."/>
            <person name="Korobeynikov A."/>
            <person name="Monroe E.A."/>
            <person name="Podell S."/>
            <person name="Glukhov E."/>
            <person name="Allen E."/>
            <person name="Gerwick W.H."/>
            <person name="Gerwick L."/>
        </authorList>
    </citation>
    <scope>NUCLEOTIDE SEQUENCE [LARGE SCALE GENOMIC DNA]</scope>
    <source>
        <strain evidence="9">JHB</strain>
    </source>
</reference>
<feature type="chain" id="PRO_5039726095" evidence="6">
    <location>
        <begin position="32"/>
        <end position="511"/>
    </location>
</feature>
<dbReference type="AlphaFoldDB" id="A0A1D9GB12"/>